<evidence type="ECO:0000313" key="4">
    <source>
        <dbReference type="Proteomes" id="UP000274920"/>
    </source>
</evidence>
<dbReference type="PANTHER" id="PTHR37828:SF1">
    <property type="entry name" value="YCII-RELATED DOMAIN-CONTAINING PROTEIN"/>
    <property type="match status" value="1"/>
</dbReference>
<evidence type="ECO:0000256" key="1">
    <source>
        <dbReference type="ARBA" id="ARBA00007689"/>
    </source>
</evidence>
<keyword evidence="4" id="KW-1185">Reference proteome</keyword>
<dbReference type="Proteomes" id="UP000274920">
    <property type="component" value="Unassembled WGS sequence"/>
</dbReference>
<protein>
    <recommendedName>
        <fullName evidence="2">YCII-related domain-containing protein</fullName>
    </recommendedName>
</protein>
<comment type="caution">
    <text evidence="3">The sequence shown here is derived from an EMBL/GenBank/DDBJ whole genome shotgun (WGS) entry which is preliminary data.</text>
</comment>
<comment type="similarity">
    <text evidence="1">Belongs to the YciI family.</text>
</comment>
<feature type="domain" description="YCII-related" evidence="2">
    <location>
        <begin position="5"/>
        <end position="84"/>
    </location>
</feature>
<accession>A0A3R8M2X6</accession>
<dbReference type="RefSeq" id="WP_125130056.1">
    <property type="nucleotide sequence ID" value="NZ_RHJS01000002.1"/>
</dbReference>
<dbReference type="AlphaFoldDB" id="A0A3R8M2X6"/>
<dbReference type="EMBL" id="RHJS01000002">
    <property type="protein sequence ID" value="RRK34854.1"/>
    <property type="molecule type" value="Genomic_DNA"/>
</dbReference>
<sequence length="99" mass="11162">MEKWLYVMTIKKAKTYNKVTKAVITRHVENLRKLDAEGKIELCGPFKGYPGVAGMVIFKTQSYEEAEALCKQEPLVAEGYASYILAALQVADKDNNYLL</sequence>
<dbReference type="SUPFAM" id="SSF54909">
    <property type="entry name" value="Dimeric alpha+beta barrel"/>
    <property type="match status" value="1"/>
</dbReference>
<dbReference type="PANTHER" id="PTHR37828">
    <property type="entry name" value="GSR2449 PROTEIN"/>
    <property type="match status" value="1"/>
</dbReference>
<dbReference type="Gene3D" id="3.30.70.1060">
    <property type="entry name" value="Dimeric alpha+beta barrel"/>
    <property type="match status" value="1"/>
</dbReference>
<gene>
    <name evidence="3" type="ORF">EBB54_28580</name>
</gene>
<name>A0A3R8M2X6_9FIRM</name>
<evidence type="ECO:0000259" key="2">
    <source>
        <dbReference type="Pfam" id="PF03795"/>
    </source>
</evidence>
<dbReference type="InterPro" id="IPR005545">
    <property type="entry name" value="YCII"/>
</dbReference>
<reference evidence="3" key="1">
    <citation type="submission" date="2018-10" db="EMBL/GenBank/DDBJ databases">
        <title>Schaedlerella arabinophila gen. nov. sp. nov., isolated from the mouse intestinal tract and comparative analysis with the genome of the closely related altered Schaedler flora strain ASF502.</title>
        <authorList>
            <person name="Miyake S."/>
            <person name="Soh M."/>
            <person name="Seedorf H."/>
        </authorList>
    </citation>
    <scope>NUCLEOTIDE SEQUENCE [LARGE SCALE GENOMIC DNA]</scope>
    <source>
        <strain evidence="3">DSM 106076</strain>
    </source>
</reference>
<dbReference type="Pfam" id="PF03795">
    <property type="entry name" value="YCII"/>
    <property type="match status" value="1"/>
</dbReference>
<evidence type="ECO:0000313" key="3">
    <source>
        <dbReference type="EMBL" id="RRK34854.1"/>
    </source>
</evidence>
<organism evidence="3 4">
    <name type="scientific">Schaedlerella arabinosiphila</name>
    <dbReference type="NCBI Taxonomy" id="2044587"/>
    <lineage>
        <taxon>Bacteria</taxon>
        <taxon>Bacillati</taxon>
        <taxon>Bacillota</taxon>
        <taxon>Clostridia</taxon>
        <taxon>Lachnospirales</taxon>
        <taxon>Lachnospiraceae</taxon>
        <taxon>Schaedlerella</taxon>
    </lineage>
</organism>
<dbReference type="InterPro" id="IPR011008">
    <property type="entry name" value="Dimeric_a/b-barrel"/>
</dbReference>
<proteinExistence type="inferred from homology"/>